<comment type="subcellular location">
    <subcellularLocation>
        <location evidence="1">Membrane</location>
        <topology evidence="1">Multi-pass membrane protein</topology>
    </subcellularLocation>
</comment>
<accession>A0A8B6GZT4</accession>
<dbReference type="GO" id="GO:0006031">
    <property type="term" value="P:chitin biosynthetic process"/>
    <property type="evidence" value="ECO:0007669"/>
    <property type="project" value="TreeGrafter"/>
</dbReference>
<feature type="chain" id="PRO_5032788552" description="chitin synthase" evidence="8">
    <location>
        <begin position="18"/>
        <end position="844"/>
    </location>
</feature>
<comment type="caution">
    <text evidence="9">The sequence shown here is derived from an EMBL/GenBank/DDBJ whole genome shotgun (WGS) entry which is preliminary data.</text>
</comment>
<feature type="transmembrane region" description="Helical" evidence="7">
    <location>
        <begin position="650"/>
        <end position="676"/>
    </location>
</feature>
<dbReference type="EC" id="2.4.1.16" evidence="2"/>
<dbReference type="GO" id="GO:0004100">
    <property type="term" value="F:chitin synthase activity"/>
    <property type="evidence" value="ECO:0007669"/>
    <property type="project" value="UniProtKB-EC"/>
</dbReference>
<keyword evidence="8" id="KW-0732">Signal</keyword>
<dbReference type="Gene3D" id="3.90.550.10">
    <property type="entry name" value="Spore Coat Polysaccharide Biosynthesis Protein SpsA, Chain A"/>
    <property type="match status" value="1"/>
</dbReference>
<dbReference type="SUPFAM" id="SSF53448">
    <property type="entry name" value="Nucleotide-diphospho-sugar transferases"/>
    <property type="match status" value="1"/>
</dbReference>
<dbReference type="GO" id="GO:0016020">
    <property type="term" value="C:membrane"/>
    <property type="evidence" value="ECO:0007669"/>
    <property type="project" value="UniProtKB-SubCell"/>
</dbReference>
<keyword evidence="5 7" id="KW-1133">Transmembrane helix</keyword>
<dbReference type="PANTHER" id="PTHR22914">
    <property type="entry name" value="CHITIN SYNTHASE"/>
    <property type="match status" value="1"/>
</dbReference>
<gene>
    <name evidence="9" type="ORF">MGAL_10B005446</name>
</gene>
<evidence type="ECO:0000313" key="10">
    <source>
        <dbReference type="Proteomes" id="UP000596742"/>
    </source>
</evidence>
<dbReference type="AlphaFoldDB" id="A0A8B6GZT4"/>
<name>A0A8B6GZT4_MYTGA</name>
<sequence>MYFSSIIISFLLVLTSSSVIDIAHNSWASTIGLPSEEIKISADNIALYGTVAGLLILPILLDILNDRVILPSDFSMYEAVLTTQRLLSRTYNTTKATPFNISANSKRNVRRVYICTTMYQESQIEMDRLLASIRNVSVSKLLKRENVVLESHIFLDNGADGQQIKQFGLQLLGLIEENLITDKDEGVMLYTPYGIQLSWKINNEIPLLVHLKDNSKVNAKKRWSQVMYMKYVLNYRASEHLSKNSSYTSLFPVESLYSSNEKCNPARNYLTVPDNKYKPLIKDPEYEITSVETETTAAPYVEICIGDTGAIENRSVINGLSNNIYTITDSQQIYQEEFAFDCDDYILATDADMTFVDTSIMDVLHMCESDPNVGAVCGRTRPKGVHIHPIVWLQIFDYAKDFWTIKSSQNIIGSVMCCPGCFSMYKLNAVREIVDEYSRPVEKMEDIFTKDNGEDRWMCTLLMLKGWKLRYSSNARNTTFCPEDTYEFMKQRRRWLLSDYANAILVIRKLRALLSTNDAYSVLYALYLVEIFLIMVLYPGSTIVMMCLGLELATGAPLIFATPVIVAIVVAYCLMLLSDVVPTVQLIITKILIMVFGVGTVFVFVASTVIIFKDLAKGFQDGHFEHAEGILVMLIFGSYIYGAMLYPTDIWILVTGVVYLFFIPFMNMILPLYAICNIVDQSWGTRDNQTATVPKFLHLPKIKRKMKKRRKFKQVDTTSLRSLSASSVSLSDYNQTEFEFWEELVSNVVGSSASKGLSNEDRILGLKTLRKKALLFFSIANLIGIMALVGLYAFLLQTYNSKSTFSIVMAVTLGLSPIIQISGGTVYRIDDTLNRIGRWVNNIT</sequence>
<dbReference type="InterPro" id="IPR029044">
    <property type="entry name" value="Nucleotide-diphossugar_trans"/>
</dbReference>
<feature type="transmembrane region" description="Helical" evidence="7">
    <location>
        <begin position="552"/>
        <end position="577"/>
    </location>
</feature>
<evidence type="ECO:0000256" key="1">
    <source>
        <dbReference type="ARBA" id="ARBA00004141"/>
    </source>
</evidence>
<dbReference type="InterPro" id="IPR004835">
    <property type="entry name" value="Chitin_synth"/>
</dbReference>
<dbReference type="OrthoDB" id="370884at2759"/>
<dbReference type="PANTHER" id="PTHR22914:SF41">
    <property type="entry name" value="CHITIN SYNTHASE 7"/>
    <property type="match status" value="1"/>
</dbReference>
<feature type="transmembrane region" description="Helical" evidence="7">
    <location>
        <begin position="807"/>
        <end position="829"/>
    </location>
</feature>
<evidence type="ECO:0000256" key="4">
    <source>
        <dbReference type="ARBA" id="ARBA00022692"/>
    </source>
</evidence>
<feature type="transmembrane region" description="Helical" evidence="7">
    <location>
        <begin position="583"/>
        <end position="612"/>
    </location>
</feature>
<evidence type="ECO:0000256" key="6">
    <source>
        <dbReference type="ARBA" id="ARBA00023136"/>
    </source>
</evidence>
<evidence type="ECO:0000256" key="8">
    <source>
        <dbReference type="SAM" id="SignalP"/>
    </source>
</evidence>
<feature type="transmembrane region" description="Helical" evidence="7">
    <location>
        <begin position="624"/>
        <end position="644"/>
    </location>
</feature>
<evidence type="ECO:0000256" key="7">
    <source>
        <dbReference type="SAM" id="Phobius"/>
    </source>
</evidence>
<keyword evidence="3 9" id="KW-0328">Glycosyltransferase</keyword>
<evidence type="ECO:0000313" key="9">
    <source>
        <dbReference type="EMBL" id="VDI71312.1"/>
    </source>
</evidence>
<keyword evidence="9" id="KW-0808">Transferase</keyword>
<dbReference type="Proteomes" id="UP000596742">
    <property type="component" value="Unassembled WGS sequence"/>
</dbReference>
<keyword evidence="6 7" id="KW-0472">Membrane</keyword>
<reference evidence="9" key="1">
    <citation type="submission" date="2018-11" db="EMBL/GenBank/DDBJ databases">
        <authorList>
            <person name="Alioto T."/>
            <person name="Alioto T."/>
        </authorList>
    </citation>
    <scope>NUCLEOTIDE SEQUENCE</scope>
</reference>
<keyword evidence="4 7" id="KW-0812">Transmembrane</keyword>
<dbReference type="EMBL" id="UYJE01009224">
    <property type="protein sequence ID" value="VDI71312.1"/>
    <property type="molecule type" value="Genomic_DNA"/>
</dbReference>
<organism evidence="9 10">
    <name type="scientific">Mytilus galloprovincialis</name>
    <name type="common">Mediterranean mussel</name>
    <dbReference type="NCBI Taxonomy" id="29158"/>
    <lineage>
        <taxon>Eukaryota</taxon>
        <taxon>Metazoa</taxon>
        <taxon>Spiralia</taxon>
        <taxon>Lophotrochozoa</taxon>
        <taxon>Mollusca</taxon>
        <taxon>Bivalvia</taxon>
        <taxon>Autobranchia</taxon>
        <taxon>Pteriomorphia</taxon>
        <taxon>Mytilida</taxon>
        <taxon>Mytiloidea</taxon>
        <taxon>Mytilidae</taxon>
        <taxon>Mytilinae</taxon>
        <taxon>Mytilus</taxon>
    </lineage>
</organism>
<feature type="signal peptide" evidence="8">
    <location>
        <begin position="1"/>
        <end position="17"/>
    </location>
</feature>
<evidence type="ECO:0000256" key="5">
    <source>
        <dbReference type="ARBA" id="ARBA00022989"/>
    </source>
</evidence>
<keyword evidence="10" id="KW-1185">Reference proteome</keyword>
<feature type="transmembrane region" description="Helical" evidence="7">
    <location>
        <begin position="520"/>
        <end position="540"/>
    </location>
</feature>
<feature type="transmembrane region" description="Helical" evidence="7">
    <location>
        <begin position="773"/>
        <end position="795"/>
    </location>
</feature>
<evidence type="ECO:0000256" key="2">
    <source>
        <dbReference type="ARBA" id="ARBA00012543"/>
    </source>
</evidence>
<evidence type="ECO:0000256" key="3">
    <source>
        <dbReference type="ARBA" id="ARBA00022676"/>
    </source>
</evidence>
<proteinExistence type="predicted"/>
<dbReference type="GO" id="GO:0071944">
    <property type="term" value="C:cell periphery"/>
    <property type="evidence" value="ECO:0007669"/>
    <property type="project" value="TreeGrafter"/>
</dbReference>
<protein>
    <recommendedName>
        <fullName evidence="2">chitin synthase</fullName>
        <ecNumber evidence="2">2.4.1.16</ecNumber>
    </recommendedName>
</protein>
<dbReference type="Pfam" id="PF03142">
    <property type="entry name" value="Chitin_synth_2"/>
    <property type="match status" value="1"/>
</dbReference>